<sequence>MRKSVTDSDAPTASLKYRHETSCDSLVPSEKDVKNVVVIASSHDGMKAKKRKKVRIAEDDQMTPLLPSTYNGFNIMTTSCTACK</sequence>
<keyword evidence="2" id="KW-1185">Reference proteome</keyword>
<organism evidence="1 2">
    <name type="scientific">Sinanodonta woodiana</name>
    <name type="common">Chinese pond mussel</name>
    <name type="synonym">Anodonta woodiana</name>
    <dbReference type="NCBI Taxonomy" id="1069815"/>
    <lineage>
        <taxon>Eukaryota</taxon>
        <taxon>Metazoa</taxon>
        <taxon>Spiralia</taxon>
        <taxon>Lophotrochozoa</taxon>
        <taxon>Mollusca</taxon>
        <taxon>Bivalvia</taxon>
        <taxon>Autobranchia</taxon>
        <taxon>Heteroconchia</taxon>
        <taxon>Palaeoheterodonta</taxon>
        <taxon>Unionida</taxon>
        <taxon>Unionoidea</taxon>
        <taxon>Unionidae</taxon>
        <taxon>Unioninae</taxon>
        <taxon>Sinanodonta</taxon>
    </lineage>
</organism>
<feature type="non-terminal residue" evidence="1">
    <location>
        <position position="84"/>
    </location>
</feature>
<dbReference type="Proteomes" id="UP001634394">
    <property type="component" value="Unassembled WGS sequence"/>
</dbReference>
<comment type="caution">
    <text evidence="1">The sequence shown here is derived from an EMBL/GenBank/DDBJ whole genome shotgun (WGS) entry which is preliminary data.</text>
</comment>
<gene>
    <name evidence="1" type="ORF">ACJMK2_042470</name>
</gene>
<name>A0ABD3W9B6_SINWO</name>
<evidence type="ECO:0000313" key="1">
    <source>
        <dbReference type="EMBL" id="KAL3869838.1"/>
    </source>
</evidence>
<accession>A0ABD3W9B6</accession>
<proteinExistence type="predicted"/>
<dbReference type="EMBL" id="JBJQND010000008">
    <property type="protein sequence ID" value="KAL3869838.1"/>
    <property type="molecule type" value="Genomic_DNA"/>
</dbReference>
<dbReference type="AlphaFoldDB" id="A0ABD3W9B6"/>
<evidence type="ECO:0000313" key="2">
    <source>
        <dbReference type="Proteomes" id="UP001634394"/>
    </source>
</evidence>
<reference evidence="1 2" key="1">
    <citation type="submission" date="2024-11" db="EMBL/GenBank/DDBJ databases">
        <title>Chromosome-level genome assembly of the freshwater bivalve Anodonta woodiana.</title>
        <authorList>
            <person name="Chen X."/>
        </authorList>
    </citation>
    <scope>NUCLEOTIDE SEQUENCE [LARGE SCALE GENOMIC DNA]</scope>
    <source>
        <strain evidence="1">MN2024</strain>
        <tissue evidence="1">Gills</tissue>
    </source>
</reference>
<protein>
    <submittedName>
        <fullName evidence="1">Uncharacterized protein</fullName>
    </submittedName>
</protein>